<evidence type="ECO:0000313" key="2">
    <source>
        <dbReference type="EMBL" id="ELR14016.1"/>
    </source>
</evidence>
<dbReference type="Proteomes" id="UP000011083">
    <property type="component" value="Unassembled WGS sequence"/>
</dbReference>
<evidence type="ECO:0000256" key="1">
    <source>
        <dbReference type="ARBA" id="ARBA00009508"/>
    </source>
</evidence>
<dbReference type="RefSeq" id="XP_004336029.1">
    <property type="nucleotide sequence ID" value="XM_004335981.1"/>
</dbReference>
<dbReference type="AlphaFoldDB" id="L8GPG3"/>
<gene>
    <name evidence="2" type="ORF">ACA1_366280</name>
</gene>
<proteinExistence type="inferred from homology"/>
<evidence type="ECO:0000313" key="3">
    <source>
        <dbReference type="Proteomes" id="UP000011083"/>
    </source>
</evidence>
<dbReference type="OMA" id="RAMNQRY"/>
<dbReference type="KEGG" id="acan:ACA1_366280"/>
<dbReference type="GO" id="GO:0022904">
    <property type="term" value="P:respiratory electron transport chain"/>
    <property type="evidence" value="ECO:0007669"/>
    <property type="project" value="TreeGrafter"/>
</dbReference>
<dbReference type="GO" id="GO:0005739">
    <property type="term" value="C:mitochondrion"/>
    <property type="evidence" value="ECO:0007669"/>
    <property type="project" value="TreeGrafter"/>
</dbReference>
<dbReference type="GO" id="GO:0090324">
    <property type="term" value="P:negative regulation of oxidative phosphorylation"/>
    <property type="evidence" value="ECO:0007669"/>
    <property type="project" value="InterPro"/>
</dbReference>
<dbReference type="OrthoDB" id="10258445at2759"/>
<dbReference type="PANTHER" id="PTHR21024:SF0">
    <property type="entry name" value="ELECTRON TRANSFER FLAVOPROTEIN REGULATORY FACTOR 1"/>
    <property type="match status" value="1"/>
</dbReference>
<dbReference type="InterPro" id="IPR045296">
    <property type="entry name" value="Complex1_LYR_ETFRF1_LYRM5"/>
</dbReference>
<comment type="similarity">
    <text evidence="1">Belongs to the complex I LYR family.</text>
</comment>
<reference evidence="2 3" key="1">
    <citation type="journal article" date="2013" name="Genome Biol.">
        <title>Genome of Acanthamoeba castellanii highlights extensive lateral gene transfer and early evolution of tyrosine kinase signaling.</title>
        <authorList>
            <person name="Clarke M."/>
            <person name="Lohan A.J."/>
            <person name="Liu B."/>
            <person name="Lagkouvardos I."/>
            <person name="Roy S."/>
            <person name="Zafar N."/>
            <person name="Bertelli C."/>
            <person name="Schilde C."/>
            <person name="Kianianmomeni A."/>
            <person name="Burglin T.R."/>
            <person name="Frech C."/>
            <person name="Turcotte B."/>
            <person name="Kopec K.O."/>
            <person name="Synnott J.M."/>
            <person name="Choo C."/>
            <person name="Paponov I."/>
            <person name="Finkler A."/>
            <person name="Soon Heng Tan C."/>
            <person name="Hutchins A.P."/>
            <person name="Weinmeier T."/>
            <person name="Rattei T."/>
            <person name="Chu J.S."/>
            <person name="Gimenez G."/>
            <person name="Irimia M."/>
            <person name="Rigden D.J."/>
            <person name="Fitzpatrick D.A."/>
            <person name="Lorenzo-Morales J."/>
            <person name="Bateman A."/>
            <person name="Chiu C.H."/>
            <person name="Tang P."/>
            <person name="Hegemann P."/>
            <person name="Fromm H."/>
            <person name="Raoult D."/>
            <person name="Greub G."/>
            <person name="Miranda-Saavedra D."/>
            <person name="Chen N."/>
            <person name="Nash P."/>
            <person name="Ginger M.L."/>
            <person name="Horn M."/>
            <person name="Schaap P."/>
            <person name="Caler L."/>
            <person name="Loftus B."/>
        </authorList>
    </citation>
    <scope>NUCLEOTIDE SEQUENCE [LARGE SCALE GENOMIC DNA]</scope>
    <source>
        <strain evidence="2 3">Neff</strain>
    </source>
</reference>
<dbReference type="InterPro" id="IPR052000">
    <property type="entry name" value="ETFRF1"/>
</dbReference>
<dbReference type="EMBL" id="KB008073">
    <property type="protein sequence ID" value="ELR14016.1"/>
    <property type="molecule type" value="Genomic_DNA"/>
</dbReference>
<dbReference type="CDD" id="cd20265">
    <property type="entry name" value="Complex1_LYR_ETFRF1_LYRM5"/>
    <property type="match status" value="1"/>
</dbReference>
<accession>L8GPG3</accession>
<organism evidence="2 3">
    <name type="scientific">Acanthamoeba castellanii (strain ATCC 30010 / Neff)</name>
    <dbReference type="NCBI Taxonomy" id="1257118"/>
    <lineage>
        <taxon>Eukaryota</taxon>
        <taxon>Amoebozoa</taxon>
        <taxon>Discosea</taxon>
        <taxon>Longamoebia</taxon>
        <taxon>Centramoebida</taxon>
        <taxon>Acanthamoebidae</taxon>
        <taxon>Acanthamoeba</taxon>
    </lineage>
</organism>
<dbReference type="GeneID" id="14914551"/>
<dbReference type="VEuPathDB" id="AmoebaDB:ACA1_366280"/>
<protein>
    <submittedName>
        <fullName evidence="2">LYR motifcontaining protein 5, putative</fullName>
    </submittedName>
</protein>
<dbReference type="STRING" id="1257118.L8GPG3"/>
<name>L8GPG3_ACACF</name>
<keyword evidence="3" id="KW-1185">Reference proteome</keyword>
<dbReference type="PANTHER" id="PTHR21024">
    <property type="entry name" value="GROWTH HORMONE-INDUCIBLE SOLUBLE PROTEIN-RELATED"/>
    <property type="match status" value="1"/>
</dbReference>
<sequence length="109" mass="12743">MAQNSSRTAARNLYKQMIWVGRDYPAGLDKLRPGAKRAFFATKDETDPEKIDQAFRRGEYILQELEALVKLHKYRTLRKQYNPDREDEMVASEFEKFKEKAEAPLPSGF</sequence>